<sequence>MSSPHGKHFGNGHTERISVAALTTVHHMTSAPNRASRLDVDSPEEPASDDVVRPHGGDELVVRRARTSDIPEIKRLIDIYAGKILLEKNLVTLYEAVQEFWVAERADTVIGCGALHVLWADLGEVRTVAVDPSAKGHGAGHLIVDKLISVARELSLGRLFVLTFEVDFFARHGFAEIDGTPVTAEVYAEMCRSYDTGVAEFLDLSYVKPNTLGNTRMLLSL</sequence>
<dbReference type="InterPro" id="IPR016181">
    <property type="entry name" value="Acyl_CoA_acyltransferase"/>
</dbReference>
<dbReference type="NCBIfam" id="NF005921">
    <property type="entry name" value="PRK07922.1"/>
    <property type="match status" value="1"/>
</dbReference>
<evidence type="ECO:0000259" key="4">
    <source>
        <dbReference type="PROSITE" id="PS51186"/>
    </source>
</evidence>
<evidence type="ECO:0000313" key="5">
    <source>
        <dbReference type="EMBL" id="SNS26500.1"/>
    </source>
</evidence>
<dbReference type="InterPro" id="IPR000182">
    <property type="entry name" value="GNAT_dom"/>
</dbReference>
<dbReference type="InterPro" id="IPR045039">
    <property type="entry name" value="NSI-like"/>
</dbReference>
<feature type="domain" description="N-acetyltransferase" evidence="4">
    <location>
        <begin position="60"/>
        <end position="195"/>
    </location>
</feature>
<dbReference type="GO" id="GO:0005737">
    <property type="term" value="C:cytoplasm"/>
    <property type="evidence" value="ECO:0007669"/>
    <property type="project" value="TreeGrafter"/>
</dbReference>
<name>A0A239D2D2_9NOCA</name>
<keyword evidence="6" id="KW-1185">Reference proteome</keyword>
<dbReference type="AlphaFoldDB" id="A0A239D2D2"/>
<evidence type="ECO:0000256" key="2">
    <source>
        <dbReference type="ARBA" id="ARBA00023315"/>
    </source>
</evidence>
<feature type="region of interest" description="Disordered" evidence="3">
    <location>
        <begin position="29"/>
        <end position="55"/>
    </location>
</feature>
<reference evidence="6" key="1">
    <citation type="submission" date="2017-06" db="EMBL/GenBank/DDBJ databases">
        <authorList>
            <person name="Varghese N."/>
            <person name="Submissions S."/>
        </authorList>
    </citation>
    <scope>NUCLEOTIDE SEQUENCE [LARGE SCALE GENOMIC DNA]</scope>
    <source>
        <strain evidence="6">JCM 23211</strain>
    </source>
</reference>
<keyword evidence="1 5" id="KW-0808">Transferase</keyword>
<organism evidence="5 6">
    <name type="scientific">Rhodococcoides kyotonense</name>
    <dbReference type="NCBI Taxonomy" id="398843"/>
    <lineage>
        <taxon>Bacteria</taxon>
        <taxon>Bacillati</taxon>
        <taxon>Actinomycetota</taxon>
        <taxon>Actinomycetes</taxon>
        <taxon>Mycobacteriales</taxon>
        <taxon>Nocardiaceae</taxon>
        <taxon>Rhodococcoides</taxon>
    </lineage>
</organism>
<protein>
    <submittedName>
        <fullName evidence="5">Amino-acid N-acetyltransferase</fullName>
    </submittedName>
</protein>
<dbReference type="CDD" id="cd04301">
    <property type="entry name" value="NAT_SF"/>
    <property type="match status" value="1"/>
</dbReference>
<keyword evidence="2" id="KW-0012">Acyltransferase</keyword>
<dbReference type="PANTHER" id="PTHR43626">
    <property type="entry name" value="ACYL-COA N-ACYLTRANSFERASE"/>
    <property type="match status" value="1"/>
</dbReference>
<dbReference type="Pfam" id="PF00583">
    <property type="entry name" value="Acetyltransf_1"/>
    <property type="match status" value="1"/>
</dbReference>
<dbReference type="GO" id="GO:0008080">
    <property type="term" value="F:N-acetyltransferase activity"/>
    <property type="evidence" value="ECO:0007669"/>
    <property type="project" value="InterPro"/>
</dbReference>
<dbReference type="EMBL" id="FZOW01000001">
    <property type="protein sequence ID" value="SNS26500.1"/>
    <property type="molecule type" value="Genomic_DNA"/>
</dbReference>
<evidence type="ECO:0000256" key="1">
    <source>
        <dbReference type="ARBA" id="ARBA00022679"/>
    </source>
</evidence>
<dbReference type="PROSITE" id="PS51186">
    <property type="entry name" value="GNAT"/>
    <property type="match status" value="1"/>
</dbReference>
<dbReference type="PANTHER" id="PTHR43626:SF4">
    <property type="entry name" value="GCN5-RELATED N-ACETYLTRANSFERASE 2, CHLOROPLASTIC"/>
    <property type="match status" value="1"/>
</dbReference>
<dbReference type="STRING" id="398843.A3K89_08660"/>
<gene>
    <name evidence="5" type="ORF">SAMN05421642_101344</name>
</gene>
<dbReference type="Proteomes" id="UP000198327">
    <property type="component" value="Unassembled WGS sequence"/>
</dbReference>
<dbReference type="Gene3D" id="3.40.630.30">
    <property type="match status" value="1"/>
</dbReference>
<accession>A0A239D2D2</accession>
<evidence type="ECO:0000256" key="3">
    <source>
        <dbReference type="SAM" id="MobiDB-lite"/>
    </source>
</evidence>
<evidence type="ECO:0000313" key="6">
    <source>
        <dbReference type="Proteomes" id="UP000198327"/>
    </source>
</evidence>
<dbReference type="SUPFAM" id="SSF55729">
    <property type="entry name" value="Acyl-CoA N-acyltransferases (Nat)"/>
    <property type="match status" value="1"/>
</dbReference>
<proteinExistence type="predicted"/>